<reference evidence="1 2" key="1">
    <citation type="submission" date="2024-08" db="EMBL/GenBank/DDBJ databases">
        <authorList>
            <person name="Cucini C."/>
            <person name="Frati F."/>
        </authorList>
    </citation>
    <scope>NUCLEOTIDE SEQUENCE [LARGE SCALE GENOMIC DNA]</scope>
</reference>
<dbReference type="EMBL" id="CAXLJM020000068">
    <property type="protein sequence ID" value="CAL8122682.1"/>
    <property type="molecule type" value="Genomic_DNA"/>
</dbReference>
<evidence type="ECO:0000313" key="2">
    <source>
        <dbReference type="Proteomes" id="UP001642540"/>
    </source>
</evidence>
<organism evidence="1 2">
    <name type="scientific">Orchesella dallaii</name>
    <dbReference type="NCBI Taxonomy" id="48710"/>
    <lineage>
        <taxon>Eukaryota</taxon>
        <taxon>Metazoa</taxon>
        <taxon>Ecdysozoa</taxon>
        <taxon>Arthropoda</taxon>
        <taxon>Hexapoda</taxon>
        <taxon>Collembola</taxon>
        <taxon>Entomobryomorpha</taxon>
        <taxon>Entomobryoidea</taxon>
        <taxon>Orchesellidae</taxon>
        <taxon>Orchesellinae</taxon>
        <taxon>Orchesella</taxon>
    </lineage>
</organism>
<sequence>MVYDIIQLVDEPFLERLSIVLDDCVQQYTLTQEEKEELGWTRTSFHYRIALIIASSLSQKCPSLLLDKFEVLMLEVEESLESFKDDVMIYQSSVFVFLFRHDIFPRYVPLVEMWMEQDEESCRWFYTNGKFDDELNTAVNNSLIVRTYIKLLITSLIIIN</sequence>
<protein>
    <submittedName>
        <fullName evidence="1">Uncharacterized protein</fullName>
    </submittedName>
</protein>
<proteinExistence type="predicted"/>
<comment type="caution">
    <text evidence="1">The sequence shown here is derived from an EMBL/GenBank/DDBJ whole genome shotgun (WGS) entry which is preliminary data.</text>
</comment>
<accession>A0ABP1R8K8</accession>
<dbReference type="Proteomes" id="UP001642540">
    <property type="component" value="Unassembled WGS sequence"/>
</dbReference>
<evidence type="ECO:0000313" key="1">
    <source>
        <dbReference type="EMBL" id="CAL8122682.1"/>
    </source>
</evidence>
<gene>
    <name evidence="1" type="ORF">ODALV1_LOCUS19914</name>
</gene>
<name>A0ABP1R8K8_9HEXA</name>
<keyword evidence="2" id="KW-1185">Reference proteome</keyword>